<protein>
    <submittedName>
        <fullName evidence="1">Terpenoid synthase</fullName>
    </submittedName>
</protein>
<keyword evidence="2" id="KW-1185">Reference proteome</keyword>
<gene>
    <name evidence="1" type="ORF">F4820DRAFT_435951</name>
</gene>
<name>A0ACB9YMZ6_9PEZI</name>
<accession>A0ACB9YMZ6</accession>
<reference evidence="1 2" key="1">
    <citation type="journal article" date="2022" name="New Phytol.">
        <title>Ecological generalism drives hyperdiversity of secondary metabolite gene clusters in xylarialean endophytes.</title>
        <authorList>
            <person name="Franco M.E.E."/>
            <person name="Wisecaver J.H."/>
            <person name="Arnold A.E."/>
            <person name="Ju Y.M."/>
            <person name="Slot J.C."/>
            <person name="Ahrendt S."/>
            <person name="Moore L.P."/>
            <person name="Eastman K.E."/>
            <person name="Scott K."/>
            <person name="Konkel Z."/>
            <person name="Mondo S.J."/>
            <person name="Kuo A."/>
            <person name="Hayes R.D."/>
            <person name="Haridas S."/>
            <person name="Andreopoulos B."/>
            <person name="Riley R."/>
            <person name="LaButti K."/>
            <person name="Pangilinan J."/>
            <person name="Lipzen A."/>
            <person name="Amirebrahimi M."/>
            <person name="Yan J."/>
            <person name="Adam C."/>
            <person name="Keymanesh K."/>
            <person name="Ng V."/>
            <person name="Louie K."/>
            <person name="Northen T."/>
            <person name="Drula E."/>
            <person name="Henrissat B."/>
            <person name="Hsieh H.M."/>
            <person name="Youens-Clark K."/>
            <person name="Lutzoni F."/>
            <person name="Miadlikowska J."/>
            <person name="Eastwood D.C."/>
            <person name="Hamelin R.C."/>
            <person name="Grigoriev I.V."/>
            <person name="U'Ren J.M."/>
        </authorList>
    </citation>
    <scope>NUCLEOTIDE SEQUENCE [LARGE SCALE GENOMIC DNA]</scope>
    <source>
        <strain evidence="1 2">CBS 119005</strain>
    </source>
</reference>
<organism evidence="1 2">
    <name type="scientific">Hypoxylon rubiginosum</name>
    <dbReference type="NCBI Taxonomy" id="110542"/>
    <lineage>
        <taxon>Eukaryota</taxon>
        <taxon>Fungi</taxon>
        <taxon>Dikarya</taxon>
        <taxon>Ascomycota</taxon>
        <taxon>Pezizomycotina</taxon>
        <taxon>Sordariomycetes</taxon>
        <taxon>Xylariomycetidae</taxon>
        <taxon>Xylariales</taxon>
        <taxon>Hypoxylaceae</taxon>
        <taxon>Hypoxylon</taxon>
    </lineage>
</organism>
<dbReference type="EMBL" id="MU393574">
    <property type="protein sequence ID" value="KAI4860754.1"/>
    <property type="molecule type" value="Genomic_DNA"/>
</dbReference>
<evidence type="ECO:0000313" key="2">
    <source>
        <dbReference type="Proteomes" id="UP001497700"/>
    </source>
</evidence>
<proteinExistence type="predicted"/>
<comment type="caution">
    <text evidence="1">The sequence shown here is derived from an EMBL/GenBank/DDBJ whole genome shotgun (WGS) entry which is preliminary data.</text>
</comment>
<sequence length="347" mass="40269">MAKKTTLKEFESVFPKLEEDLLAWVKQYNLPQEQQDWYKKVLEINTLGGKCNRGMSVPDSVSVLLNKELSEDEYFKAATLGWMIELLQAFFLVSDDIMDGSITRRGKPCWYRQEGVGMVAINDAFMLESAIYTLLKKHFRTHPAYVDMIELFHEVSLQTELGQLCDLLTAPEDVVNLDNFSLEKYTFIVIYKTAYYSFYLPVALALHQLNIATPKNLKQAHDILIPMGEYFQVQDDYLDNFGLPEHIGKIGTDIQDNKCSWLVNQALKLATPEQRKTLEEHYGKKDKAHEAEIKQLYDEMKLEKLYQDYEEKRVGEIRQLISQLDESEGLKKGVFEAFLSKIYKRSK</sequence>
<dbReference type="Proteomes" id="UP001497700">
    <property type="component" value="Unassembled WGS sequence"/>
</dbReference>
<evidence type="ECO:0000313" key="1">
    <source>
        <dbReference type="EMBL" id="KAI4860754.1"/>
    </source>
</evidence>